<keyword evidence="1" id="KW-0812">Transmembrane</keyword>
<feature type="transmembrane region" description="Helical" evidence="1">
    <location>
        <begin position="20"/>
        <end position="41"/>
    </location>
</feature>
<dbReference type="AlphaFoldDB" id="A0A645E818"/>
<evidence type="ECO:0000313" key="2">
    <source>
        <dbReference type="EMBL" id="MPM97569.1"/>
    </source>
</evidence>
<dbReference type="Gene3D" id="1.20.1730.10">
    <property type="entry name" value="Sodium/glucose cotransporter"/>
    <property type="match status" value="1"/>
</dbReference>
<keyword evidence="1" id="KW-0472">Membrane</keyword>
<reference evidence="2" key="1">
    <citation type="submission" date="2019-08" db="EMBL/GenBank/DDBJ databases">
        <authorList>
            <person name="Kucharzyk K."/>
            <person name="Murdoch R.W."/>
            <person name="Higgins S."/>
            <person name="Loffler F."/>
        </authorList>
    </citation>
    <scope>NUCLEOTIDE SEQUENCE</scope>
</reference>
<organism evidence="2">
    <name type="scientific">bioreactor metagenome</name>
    <dbReference type="NCBI Taxonomy" id="1076179"/>
    <lineage>
        <taxon>unclassified sequences</taxon>
        <taxon>metagenomes</taxon>
        <taxon>ecological metagenomes</taxon>
    </lineage>
</organism>
<evidence type="ECO:0000256" key="1">
    <source>
        <dbReference type="SAM" id="Phobius"/>
    </source>
</evidence>
<sequence>MICSLFFYVGATLGNWNLLGLHPFIAGLVVAVAVLVVVSLFTEPPHKQTLALFDAASEYGDVPKAVAAGASAAVSCEARAAVNERREFFDKVLAPAGN</sequence>
<gene>
    <name evidence="2" type="ORF">SDC9_144744</name>
</gene>
<accession>A0A645E818</accession>
<keyword evidence="1" id="KW-1133">Transmembrane helix</keyword>
<name>A0A645E818_9ZZZZ</name>
<dbReference type="EMBL" id="VSSQ01043833">
    <property type="protein sequence ID" value="MPM97569.1"/>
    <property type="molecule type" value="Genomic_DNA"/>
</dbReference>
<comment type="caution">
    <text evidence="2">The sequence shown here is derived from an EMBL/GenBank/DDBJ whole genome shotgun (WGS) entry which is preliminary data.</text>
</comment>
<protein>
    <submittedName>
        <fullName evidence="2">Uncharacterized protein</fullName>
    </submittedName>
</protein>
<proteinExistence type="predicted"/>
<dbReference type="InterPro" id="IPR038377">
    <property type="entry name" value="Na/Glc_symporter_sf"/>
</dbReference>